<evidence type="ECO:0000256" key="4">
    <source>
        <dbReference type="ARBA" id="ARBA00022912"/>
    </source>
</evidence>
<dbReference type="WBParaSite" id="DME_0000630901-mRNA-1">
    <property type="protein sequence ID" value="DME_0000630901-mRNA-1"/>
    <property type="gene ID" value="DME_0000630901"/>
</dbReference>
<proteinExistence type="inferred from homology"/>
<dbReference type="SUPFAM" id="SSF52799">
    <property type="entry name" value="(Phosphotyrosine protein) phosphatases II"/>
    <property type="match status" value="2"/>
</dbReference>
<accession>A0A0N4UFS8</accession>
<dbReference type="CDD" id="cd14499">
    <property type="entry name" value="CDC14_C"/>
    <property type="match status" value="1"/>
</dbReference>
<organism evidence="8 10">
    <name type="scientific">Dracunculus medinensis</name>
    <name type="common">Guinea worm</name>
    <dbReference type="NCBI Taxonomy" id="318479"/>
    <lineage>
        <taxon>Eukaryota</taxon>
        <taxon>Metazoa</taxon>
        <taxon>Ecdysozoa</taxon>
        <taxon>Nematoda</taxon>
        <taxon>Chromadorea</taxon>
        <taxon>Rhabditida</taxon>
        <taxon>Spirurina</taxon>
        <taxon>Dracunculoidea</taxon>
        <taxon>Dracunculidae</taxon>
        <taxon>Dracunculus</taxon>
    </lineage>
</organism>
<dbReference type="Gene3D" id="3.90.190.10">
    <property type="entry name" value="Protein tyrosine phosphatase superfamily"/>
    <property type="match status" value="2"/>
</dbReference>
<evidence type="ECO:0000313" key="8">
    <source>
        <dbReference type="Proteomes" id="UP000038040"/>
    </source>
</evidence>
<dbReference type="FunFam" id="3.90.190.10:FF:000006">
    <property type="entry name" value="Dual specificity protein phosphatase CDC14B"/>
    <property type="match status" value="1"/>
</dbReference>
<dbReference type="GO" id="GO:0004725">
    <property type="term" value="F:protein tyrosine phosphatase activity"/>
    <property type="evidence" value="ECO:0007669"/>
    <property type="project" value="UniProtKB-EC"/>
</dbReference>
<dbReference type="SMART" id="SM00195">
    <property type="entry name" value="DSPc"/>
    <property type="match status" value="1"/>
</dbReference>
<dbReference type="Proteomes" id="UP000038040">
    <property type="component" value="Unplaced"/>
</dbReference>
<dbReference type="Pfam" id="PF22785">
    <property type="entry name" value="Tc-R-P"/>
    <property type="match status" value="1"/>
</dbReference>
<evidence type="ECO:0000256" key="2">
    <source>
        <dbReference type="ARBA" id="ARBA00013064"/>
    </source>
</evidence>
<dbReference type="PANTHER" id="PTHR23339">
    <property type="entry name" value="TYROSINE SPECIFIC PROTEIN PHOSPHATASE AND DUAL SPECIFICITY PROTEIN PHOSPHATASE"/>
    <property type="match status" value="1"/>
</dbReference>
<dbReference type="PROSITE" id="PS50056">
    <property type="entry name" value="TYR_PHOSPHATASE_2"/>
    <property type="match status" value="1"/>
</dbReference>
<evidence type="ECO:0000313" key="10">
    <source>
        <dbReference type="WBParaSite" id="DME_0000630901-mRNA-1"/>
    </source>
</evidence>
<dbReference type="InterPro" id="IPR016130">
    <property type="entry name" value="Tyr_Pase_AS"/>
</dbReference>
<dbReference type="PROSITE" id="PS50054">
    <property type="entry name" value="TYR_PHOSPHATASE_DUAL"/>
    <property type="match status" value="1"/>
</dbReference>
<dbReference type="STRING" id="318479.A0A0N4UFS8"/>
<feature type="domain" description="Tyrosine specific protein phosphatases" evidence="6">
    <location>
        <begin position="261"/>
        <end position="323"/>
    </location>
</feature>
<dbReference type="Proteomes" id="UP000274756">
    <property type="component" value="Unassembled WGS sequence"/>
</dbReference>
<dbReference type="InterPro" id="IPR029021">
    <property type="entry name" value="Prot-tyrosine_phosphatase-like"/>
</dbReference>
<protein>
    <recommendedName>
        <fullName evidence="2">protein-tyrosine-phosphatase</fullName>
        <ecNumber evidence="2">3.1.3.48</ecNumber>
    </recommendedName>
</protein>
<dbReference type="CDD" id="cd17657">
    <property type="entry name" value="CDC14_N"/>
    <property type="match status" value="1"/>
</dbReference>
<evidence type="ECO:0000313" key="9">
    <source>
        <dbReference type="Proteomes" id="UP000274756"/>
    </source>
</evidence>
<dbReference type="InterPro" id="IPR000387">
    <property type="entry name" value="Tyr_Pase_dom"/>
</dbReference>
<dbReference type="EMBL" id="UYYG01000015">
    <property type="protein sequence ID" value="VDN51233.1"/>
    <property type="molecule type" value="Genomic_DNA"/>
</dbReference>
<reference evidence="7 9" key="2">
    <citation type="submission" date="2018-11" db="EMBL/GenBank/DDBJ databases">
        <authorList>
            <consortium name="Pathogen Informatics"/>
        </authorList>
    </citation>
    <scope>NUCLEOTIDE SEQUENCE [LARGE SCALE GENOMIC DNA]</scope>
</reference>
<dbReference type="InterPro" id="IPR044506">
    <property type="entry name" value="CDC14_C"/>
</dbReference>
<evidence type="ECO:0000259" key="6">
    <source>
        <dbReference type="PROSITE" id="PS50056"/>
    </source>
</evidence>
<evidence type="ECO:0000313" key="7">
    <source>
        <dbReference type="EMBL" id="VDN51233.1"/>
    </source>
</evidence>
<evidence type="ECO:0000256" key="3">
    <source>
        <dbReference type="ARBA" id="ARBA00022801"/>
    </source>
</evidence>
<dbReference type="InterPro" id="IPR029260">
    <property type="entry name" value="DSPn"/>
</dbReference>
<keyword evidence="4" id="KW-0904">Protein phosphatase</keyword>
<dbReference type="AlphaFoldDB" id="A0A0N4UFS8"/>
<reference evidence="10" key="1">
    <citation type="submission" date="2017-02" db="UniProtKB">
        <authorList>
            <consortium name="WormBaseParasite"/>
        </authorList>
    </citation>
    <scope>IDENTIFICATION</scope>
</reference>
<dbReference type="InterPro" id="IPR050561">
    <property type="entry name" value="PTP"/>
</dbReference>
<dbReference type="OrthoDB" id="266663at2759"/>
<name>A0A0N4UFS8_DRAME</name>
<keyword evidence="9" id="KW-1185">Reference proteome</keyword>
<feature type="domain" description="Tyrosine-protein phosphatase" evidence="5">
    <location>
        <begin position="178"/>
        <end position="336"/>
    </location>
</feature>
<comment type="similarity">
    <text evidence="1">Belongs to the protein-tyrosine phosphatase family. Non-receptor class CDC14 subfamily.</text>
</comment>
<gene>
    <name evidence="7" type="ORF">DME_LOCUS1206</name>
</gene>
<dbReference type="InterPro" id="IPR020422">
    <property type="entry name" value="TYR_PHOSPHATASE_DUAL_dom"/>
</dbReference>
<dbReference type="EC" id="3.1.3.48" evidence="2"/>
<keyword evidence="3" id="KW-0378">Hydrolase</keyword>
<evidence type="ECO:0000256" key="1">
    <source>
        <dbReference type="ARBA" id="ARBA00007315"/>
    </source>
</evidence>
<evidence type="ECO:0000259" key="5">
    <source>
        <dbReference type="PROSITE" id="PS50054"/>
    </source>
</evidence>
<sequence>MALSKITREFAVTEISPDQLYFCTVEYRTNSTNSIWYYYPDKDVHYDGFYKDFGPYNLSVLYRFCNKLNTQLKKSNGKRKIVICCSKMDQALVNTAYLVGSYAIIYLGMSADTAYTRLSGAVSNGFIGFIDAAMGAPTYKLHLHDVLRSVQKALHFKWLSFESFDPDEYEFYEKVENGDLNWIIPGKILSFCGPQNEAYCIDGYPYHSPEHYFDYFRRNGITTIIRLNKRMYDARKFIKAGFDHIDLFFVDGTTPSDAIVERFINSVDAASGGVAVHCKAGLGRTGTLIACWLMKEFELTAAESMAWIRICRPGSVLGPQQQFLIEKQPWCWALKSKRKDTSPSSNLASKVIILNTFNLFKFFLVFNGLFTNALDETGRTQGDRLLARKAIAQRHISFAVFTSPTTPIKPMNASGRTKKSSYLRRGLRCSVQPPPV</sequence>
<dbReference type="PROSITE" id="PS00383">
    <property type="entry name" value="TYR_PHOSPHATASE_1"/>
    <property type="match status" value="1"/>
</dbReference>
<dbReference type="Pfam" id="PF14671">
    <property type="entry name" value="DSPn"/>
    <property type="match status" value="1"/>
</dbReference>